<organism evidence="4">
    <name type="scientific">uncultured Acidobacteriota bacterium</name>
    <dbReference type="NCBI Taxonomy" id="171953"/>
    <lineage>
        <taxon>Bacteria</taxon>
        <taxon>Pseudomonadati</taxon>
        <taxon>Acidobacteriota</taxon>
        <taxon>environmental samples</taxon>
    </lineage>
</organism>
<dbReference type="SUPFAM" id="SSF51735">
    <property type="entry name" value="NAD(P)-binding Rossmann-fold domains"/>
    <property type="match status" value="1"/>
</dbReference>
<feature type="domain" description="NAD-dependent epimerase/dehydratase" evidence="2">
    <location>
        <begin position="30"/>
        <end position="185"/>
    </location>
</feature>
<dbReference type="InterPro" id="IPR036291">
    <property type="entry name" value="NAD(P)-bd_dom_sf"/>
</dbReference>
<dbReference type="AlphaFoldDB" id="H5SCI4"/>
<name>H5SCI4_9BACT</name>
<evidence type="ECO:0000259" key="3">
    <source>
        <dbReference type="Pfam" id="PF08338"/>
    </source>
</evidence>
<dbReference type="NCBIfam" id="TIGR01777">
    <property type="entry name" value="yfcH"/>
    <property type="match status" value="1"/>
</dbReference>
<dbReference type="Gene3D" id="3.40.50.720">
    <property type="entry name" value="NAD(P)-binding Rossmann-like Domain"/>
    <property type="match status" value="1"/>
</dbReference>
<evidence type="ECO:0000259" key="2">
    <source>
        <dbReference type="Pfam" id="PF01370"/>
    </source>
</evidence>
<gene>
    <name evidence="4" type="ORF">HGMM_F10H10C05</name>
</gene>
<dbReference type="InterPro" id="IPR001509">
    <property type="entry name" value="Epimerase_deHydtase"/>
</dbReference>
<protein>
    <submittedName>
        <fullName evidence="4">Hypothetical conserved protein</fullName>
    </submittedName>
</protein>
<feature type="domain" description="DUF1731" evidence="3">
    <location>
        <begin position="221"/>
        <end position="268"/>
    </location>
</feature>
<dbReference type="InterPro" id="IPR013549">
    <property type="entry name" value="DUF1731"/>
</dbReference>
<reference evidence="4" key="2">
    <citation type="journal article" date="2012" name="PLoS ONE">
        <title>A Deeply Branching Thermophilic Bacterium with an Ancient Acetyl-CoA Pathway Dominates a Subsurface Ecosystem.</title>
        <authorList>
            <person name="Takami H."/>
            <person name="Noguchi H."/>
            <person name="Takaki Y."/>
            <person name="Uchiyama I."/>
            <person name="Toyoda A."/>
            <person name="Nishi S."/>
            <person name="Chee G.-J."/>
            <person name="Arai W."/>
            <person name="Nunoura T."/>
            <person name="Itoh T."/>
            <person name="Hattori M."/>
            <person name="Takai K."/>
        </authorList>
    </citation>
    <scope>NUCLEOTIDE SEQUENCE</scope>
</reference>
<dbReference type="CDD" id="cd05242">
    <property type="entry name" value="SDR_a8"/>
    <property type="match status" value="1"/>
</dbReference>
<sequence>MRLARAPLRAEEAVVLWDPEAGRLNASELEGVEAVVHLAGENIAGRWTAEKKARIRNSRVRGTQLLAETLARLERPPAVLVSASAIGYYGDRGDELLREESPPGRGFLADVAAQWEAATEPAAQKGIRVVILRFGIVLSPRGGALAQMLPPFRLGLGGPIGSGQQYWSWVAIDDVVRAIQHALLTETLRGPVNVVAPDPVRNHEFVRTLGRVLGRPALLSMPAFAVRLLFGQMGEELLLASQRVEPIRLLASGFVFQYPDLEGALRHLLRKS</sequence>
<accession>H5SCI4</accession>
<dbReference type="PANTHER" id="PTHR11092">
    <property type="entry name" value="SUGAR NUCLEOTIDE EPIMERASE RELATED"/>
    <property type="match status" value="1"/>
</dbReference>
<evidence type="ECO:0000256" key="1">
    <source>
        <dbReference type="ARBA" id="ARBA00009353"/>
    </source>
</evidence>
<evidence type="ECO:0000313" key="4">
    <source>
        <dbReference type="EMBL" id="BAL53870.1"/>
    </source>
</evidence>
<proteinExistence type="inferred from homology"/>
<dbReference type="EMBL" id="AP011670">
    <property type="protein sequence ID" value="BAL53870.1"/>
    <property type="molecule type" value="Genomic_DNA"/>
</dbReference>
<reference evidence="4" key="1">
    <citation type="journal article" date="2005" name="Environ. Microbiol.">
        <title>Genetic and functional properties of uncultivated thermophilic crenarchaeotes from a subsurface gold mine as revealed by analysis of genome fragments.</title>
        <authorList>
            <person name="Nunoura T."/>
            <person name="Hirayama H."/>
            <person name="Takami H."/>
            <person name="Oida H."/>
            <person name="Nishi S."/>
            <person name="Shimamura S."/>
            <person name="Suzuki Y."/>
            <person name="Inagaki F."/>
            <person name="Takai K."/>
            <person name="Nealson K.H."/>
            <person name="Horikoshi K."/>
        </authorList>
    </citation>
    <scope>NUCLEOTIDE SEQUENCE</scope>
</reference>
<dbReference type="Pfam" id="PF08338">
    <property type="entry name" value="DUF1731"/>
    <property type="match status" value="1"/>
</dbReference>
<dbReference type="Pfam" id="PF01370">
    <property type="entry name" value="Epimerase"/>
    <property type="match status" value="1"/>
</dbReference>
<dbReference type="InterPro" id="IPR010099">
    <property type="entry name" value="SDR39U1"/>
</dbReference>
<comment type="similarity">
    <text evidence="1">Belongs to the NAD(P)-dependent epimerase/dehydratase family. SDR39U1 subfamily.</text>
</comment>
<dbReference type="PANTHER" id="PTHR11092:SF0">
    <property type="entry name" value="EPIMERASE FAMILY PROTEIN SDR39U1"/>
    <property type="match status" value="1"/>
</dbReference>